<dbReference type="InterPro" id="IPR057744">
    <property type="entry name" value="OTAase-like"/>
</dbReference>
<dbReference type="Gene3D" id="3.20.20.140">
    <property type="entry name" value="Metal-dependent hydrolases"/>
    <property type="match status" value="1"/>
</dbReference>
<dbReference type="SUPFAM" id="SSF51338">
    <property type="entry name" value="Composite domain of metallo-dependent hydrolases"/>
    <property type="match status" value="1"/>
</dbReference>
<dbReference type="SUPFAM" id="SSF51556">
    <property type="entry name" value="Metallo-dependent hydrolases"/>
    <property type="match status" value="1"/>
</dbReference>
<evidence type="ECO:0000313" key="3">
    <source>
        <dbReference type="Proteomes" id="UP000199309"/>
    </source>
</evidence>
<proteinExistence type="predicted"/>
<name>A0A1G9QIF3_9FIRM</name>
<evidence type="ECO:0000259" key="1">
    <source>
        <dbReference type="Pfam" id="PF01979"/>
    </source>
</evidence>
<reference evidence="2 3" key="1">
    <citation type="submission" date="2016-10" db="EMBL/GenBank/DDBJ databases">
        <authorList>
            <person name="de Groot N.N."/>
        </authorList>
    </citation>
    <scope>NUCLEOTIDE SEQUENCE [LARGE SCALE GENOMIC DNA]</scope>
    <source>
        <strain evidence="2 3">DSM 16981</strain>
    </source>
</reference>
<dbReference type="Proteomes" id="UP000199309">
    <property type="component" value="Unassembled WGS sequence"/>
</dbReference>
<dbReference type="AlphaFoldDB" id="A0A1G9QIF3"/>
<dbReference type="GO" id="GO:0016810">
    <property type="term" value="F:hydrolase activity, acting on carbon-nitrogen (but not peptide) bonds"/>
    <property type="evidence" value="ECO:0007669"/>
    <property type="project" value="InterPro"/>
</dbReference>
<organism evidence="2 3">
    <name type="scientific">Megasphaera paucivorans</name>
    <dbReference type="NCBI Taxonomy" id="349095"/>
    <lineage>
        <taxon>Bacteria</taxon>
        <taxon>Bacillati</taxon>
        <taxon>Bacillota</taxon>
        <taxon>Negativicutes</taxon>
        <taxon>Veillonellales</taxon>
        <taxon>Veillonellaceae</taxon>
        <taxon>Megasphaera</taxon>
    </lineage>
</organism>
<dbReference type="PANTHER" id="PTHR43135">
    <property type="entry name" value="ALPHA-D-RIBOSE 1-METHYLPHOSPHONATE 5-TRIPHOSPHATE DIPHOSPHATASE"/>
    <property type="match status" value="1"/>
</dbReference>
<sequence>MEKICFSNVNVIDVKNACILEQYNVVIAAGKIVSVTAQNEKDTGDMSVKIIDGTGKYLCPGVMDMHVHLVWEGTLADPLTANRMEGPYIAMIRALHNAQDSLRKGVTVVRDVGCNGDVTIFLADAMRKGLTWGCDIIPCGSAITGSCGHVPSLSRIADTDDELVKAVRTLKSLENHAAIKCQWIKVMATGGAAGPEDVGPSMYSYQNLCTVAEEAHRLHMKVSAHALSREGICACIDAGIDTIEHGADIPEEKMDVMREQGQTLIPTLWIYKVLAESKGIVDDYMNQKAKKVVEQQKITFRNAMDKGVRIALGTDAGSPNFGPHPSVYGEMYVMNEYGMSRQEVVKAATITSAEVLGIADAKGSIEVGKDGDVLLLTENPFDTLHAFETALESVYQRGKRIPAFDFQ</sequence>
<feature type="domain" description="Amidohydrolase-related" evidence="1">
    <location>
        <begin position="57"/>
        <end position="383"/>
    </location>
</feature>
<dbReference type="EMBL" id="FNHQ01000001">
    <property type="protein sequence ID" value="SDM10799.1"/>
    <property type="molecule type" value="Genomic_DNA"/>
</dbReference>
<keyword evidence="3" id="KW-1185">Reference proteome</keyword>
<dbReference type="CDD" id="cd01299">
    <property type="entry name" value="Met_dep_hydrolase_A"/>
    <property type="match status" value="1"/>
</dbReference>
<dbReference type="STRING" id="349095.SAMN05660299_00252"/>
<dbReference type="InterPro" id="IPR051781">
    <property type="entry name" value="Metallo-dep_Hydrolase"/>
</dbReference>
<dbReference type="InterPro" id="IPR006680">
    <property type="entry name" value="Amidohydro-rel"/>
</dbReference>
<evidence type="ECO:0000313" key="2">
    <source>
        <dbReference type="EMBL" id="SDM10799.1"/>
    </source>
</evidence>
<dbReference type="PANTHER" id="PTHR43135:SF3">
    <property type="entry name" value="ALPHA-D-RIBOSE 1-METHYLPHOSPHONATE 5-TRIPHOSPHATE DIPHOSPHATASE"/>
    <property type="match status" value="1"/>
</dbReference>
<dbReference type="RefSeq" id="WP_176762823.1">
    <property type="nucleotide sequence ID" value="NZ_FNHQ01000001.1"/>
</dbReference>
<dbReference type="Gene3D" id="2.30.40.10">
    <property type="entry name" value="Urease, subunit C, domain 1"/>
    <property type="match status" value="1"/>
</dbReference>
<dbReference type="InterPro" id="IPR032466">
    <property type="entry name" value="Metal_Hydrolase"/>
</dbReference>
<gene>
    <name evidence="2" type="ORF">SAMN05660299_00252</name>
</gene>
<dbReference type="Pfam" id="PF01979">
    <property type="entry name" value="Amidohydro_1"/>
    <property type="match status" value="1"/>
</dbReference>
<protein>
    <submittedName>
        <fullName evidence="2">Imidazolonepropionase</fullName>
    </submittedName>
</protein>
<dbReference type="InterPro" id="IPR011059">
    <property type="entry name" value="Metal-dep_hydrolase_composite"/>
</dbReference>
<accession>A0A1G9QIF3</accession>